<name>A0ACB7RQW7_HYAAI</name>
<reference evidence="1" key="1">
    <citation type="submission" date="2020-05" db="EMBL/GenBank/DDBJ databases">
        <title>Large-scale comparative analyses of tick genomes elucidate their genetic diversity and vector capacities.</title>
        <authorList>
            <person name="Jia N."/>
            <person name="Wang J."/>
            <person name="Shi W."/>
            <person name="Du L."/>
            <person name="Sun Y."/>
            <person name="Zhan W."/>
            <person name="Jiang J."/>
            <person name="Wang Q."/>
            <person name="Zhang B."/>
            <person name="Ji P."/>
            <person name="Sakyi L.B."/>
            <person name="Cui X."/>
            <person name="Yuan T."/>
            <person name="Jiang B."/>
            <person name="Yang W."/>
            <person name="Lam T.T.-Y."/>
            <person name="Chang Q."/>
            <person name="Ding S."/>
            <person name="Wang X."/>
            <person name="Zhu J."/>
            <person name="Ruan X."/>
            <person name="Zhao L."/>
            <person name="Wei J."/>
            <person name="Que T."/>
            <person name="Du C."/>
            <person name="Cheng J."/>
            <person name="Dai P."/>
            <person name="Han X."/>
            <person name="Huang E."/>
            <person name="Gao Y."/>
            <person name="Liu J."/>
            <person name="Shao H."/>
            <person name="Ye R."/>
            <person name="Li L."/>
            <person name="Wei W."/>
            <person name="Wang X."/>
            <person name="Wang C."/>
            <person name="Yang T."/>
            <person name="Huo Q."/>
            <person name="Li W."/>
            <person name="Guo W."/>
            <person name="Chen H."/>
            <person name="Zhou L."/>
            <person name="Ni X."/>
            <person name="Tian J."/>
            <person name="Zhou Y."/>
            <person name="Sheng Y."/>
            <person name="Liu T."/>
            <person name="Pan Y."/>
            <person name="Xia L."/>
            <person name="Li J."/>
            <person name="Zhao F."/>
            <person name="Cao W."/>
        </authorList>
    </citation>
    <scope>NUCLEOTIDE SEQUENCE</scope>
    <source>
        <strain evidence="1">Hyas-2018</strain>
    </source>
</reference>
<sequence length="181" mass="20755">MNSRETTRYSNHTALFKNDPEYWKFSFDEIGRYDIAAVVDHVLSATGERTLTLLSLSQGVTTILVFLSTRPEYNDKTLIYPISRAGYIEIPEVFSEALAELCEVITGDVCSLAITVTLFTSPYQLNETRLPVYLGHYPIGTTIQNFMHYYQVYKAKDFVMYDYGTSKNLKRYGQAEFSVIF</sequence>
<evidence type="ECO:0000313" key="1">
    <source>
        <dbReference type="EMBL" id="KAH6925018.1"/>
    </source>
</evidence>
<proteinExistence type="predicted"/>
<evidence type="ECO:0000313" key="2">
    <source>
        <dbReference type="Proteomes" id="UP000821845"/>
    </source>
</evidence>
<accession>A0ACB7RQW7</accession>
<gene>
    <name evidence="1" type="ORF">HPB50_027170</name>
</gene>
<protein>
    <submittedName>
        <fullName evidence="1">Uncharacterized protein</fullName>
    </submittedName>
</protein>
<keyword evidence="2" id="KW-1185">Reference proteome</keyword>
<organism evidence="1 2">
    <name type="scientific">Hyalomma asiaticum</name>
    <name type="common">Tick</name>
    <dbReference type="NCBI Taxonomy" id="266040"/>
    <lineage>
        <taxon>Eukaryota</taxon>
        <taxon>Metazoa</taxon>
        <taxon>Ecdysozoa</taxon>
        <taxon>Arthropoda</taxon>
        <taxon>Chelicerata</taxon>
        <taxon>Arachnida</taxon>
        <taxon>Acari</taxon>
        <taxon>Parasitiformes</taxon>
        <taxon>Ixodida</taxon>
        <taxon>Ixodoidea</taxon>
        <taxon>Ixodidae</taxon>
        <taxon>Hyalomminae</taxon>
        <taxon>Hyalomma</taxon>
    </lineage>
</organism>
<dbReference type="EMBL" id="CM023488">
    <property type="protein sequence ID" value="KAH6925018.1"/>
    <property type="molecule type" value="Genomic_DNA"/>
</dbReference>
<dbReference type="Proteomes" id="UP000821845">
    <property type="component" value="Chromosome 8"/>
</dbReference>
<comment type="caution">
    <text evidence="1">The sequence shown here is derived from an EMBL/GenBank/DDBJ whole genome shotgun (WGS) entry which is preliminary data.</text>
</comment>